<comment type="caution">
    <text evidence="3">The sequence shown here is derived from an EMBL/GenBank/DDBJ whole genome shotgun (WGS) entry which is preliminary data.</text>
</comment>
<evidence type="ECO:0000313" key="5">
    <source>
        <dbReference type="Proteomes" id="UP001156881"/>
    </source>
</evidence>
<dbReference type="EMBL" id="JACIDN010000010">
    <property type="protein sequence ID" value="MBB3905129.1"/>
    <property type="molecule type" value="Genomic_DNA"/>
</dbReference>
<reference evidence="2" key="4">
    <citation type="submission" date="2023-01" db="EMBL/GenBank/DDBJ databases">
        <title>Draft genome sequence of Methylobacterium brachythecii strain NBRC 107710.</title>
        <authorList>
            <person name="Sun Q."/>
            <person name="Mori K."/>
        </authorList>
    </citation>
    <scope>NUCLEOTIDE SEQUENCE</scope>
    <source>
        <strain evidence="2">NBRC 107710</strain>
    </source>
</reference>
<reference evidence="5" key="2">
    <citation type="journal article" date="2019" name="Int. J. Syst. Evol. Microbiol.">
        <title>The Global Catalogue of Microorganisms (GCM) 10K type strain sequencing project: providing services to taxonomists for standard genome sequencing and annotation.</title>
        <authorList>
            <consortium name="The Broad Institute Genomics Platform"/>
            <consortium name="The Broad Institute Genome Sequencing Center for Infectious Disease"/>
            <person name="Wu L."/>
            <person name="Ma J."/>
        </authorList>
    </citation>
    <scope>NUCLEOTIDE SEQUENCE [LARGE SCALE GENOMIC DNA]</scope>
    <source>
        <strain evidence="5">NBRC 107710</strain>
    </source>
</reference>
<evidence type="ECO:0000256" key="1">
    <source>
        <dbReference type="SAM" id="MobiDB-lite"/>
    </source>
</evidence>
<evidence type="ECO:0000313" key="2">
    <source>
        <dbReference type="EMBL" id="GLS44363.1"/>
    </source>
</evidence>
<reference evidence="2" key="1">
    <citation type="journal article" date="2014" name="Int. J. Syst. Evol. Microbiol.">
        <title>Complete genome of a new Firmicutes species belonging to the dominant human colonic microbiota ('Ruminococcus bicirculans') reveals two chromosomes and a selective capacity to utilize plant glucans.</title>
        <authorList>
            <consortium name="NISC Comparative Sequencing Program"/>
            <person name="Wegmann U."/>
            <person name="Louis P."/>
            <person name="Goesmann A."/>
            <person name="Henrissat B."/>
            <person name="Duncan S.H."/>
            <person name="Flint H.J."/>
        </authorList>
    </citation>
    <scope>NUCLEOTIDE SEQUENCE</scope>
    <source>
        <strain evidence="2">NBRC 107710</strain>
    </source>
</reference>
<dbReference type="Proteomes" id="UP000517759">
    <property type="component" value="Unassembled WGS sequence"/>
</dbReference>
<dbReference type="Proteomes" id="UP001156881">
    <property type="component" value="Unassembled WGS sequence"/>
</dbReference>
<evidence type="ECO:0000313" key="4">
    <source>
        <dbReference type="Proteomes" id="UP000517759"/>
    </source>
</evidence>
<evidence type="ECO:0000313" key="3">
    <source>
        <dbReference type="EMBL" id="MBB3905129.1"/>
    </source>
</evidence>
<dbReference type="EMBL" id="BSPG01000011">
    <property type="protein sequence ID" value="GLS44363.1"/>
    <property type="molecule type" value="Genomic_DNA"/>
</dbReference>
<organism evidence="3 4">
    <name type="scientific">Methylobacterium brachythecii</name>
    <dbReference type="NCBI Taxonomy" id="1176177"/>
    <lineage>
        <taxon>Bacteria</taxon>
        <taxon>Pseudomonadati</taxon>
        <taxon>Pseudomonadota</taxon>
        <taxon>Alphaproteobacteria</taxon>
        <taxon>Hyphomicrobiales</taxon>
        <taxon>Methylobacteriaceae</taxon>
        <taxon>Methylobacterium</taxon>
    </lineage>
</organism>
<dbReference type="Gene3D" id="1.10.530.10">
    <property type="match status" value="1"/>
</dbReference>
<keyword evidence="5" id="KW-1185">Reference proteome</keyword>
<sequence>MDGAQVYAMVSGLGDAFSDAYKTARAQRQEEEAPQRLADLATAFSASRGGSDPFTASIRQSAAPAVGDTGPAQRVPSFAGGGAVMRAPGSGGATETRFVDALRAGGLTNPNGLAAMTAYANHESGFKGSNINGSWSDPSESGAPGTSGGILSWRGDRFANMRRLTAGAADPVEAQAKFALTENPELTMALQNARSPEEANSLMANAWKFAGYNRPGGENAARLASTQAYVQKLGGTPSAAQAPTAVASAEPDAANIPAPGAQPAGFVVPGQDGGPAPTTAQGFAGFGSGASRMTPEIQSALNAAWKNPQTRSIAASMFSSMLTGKDQNFQISAIGDQPVLLDTKSGKYIAIGQGKAQTVSPGTSLVSPDGKLIYQAPDRDNTKLQSVAAGTTLFDPQTRQPVFTAPAAEKDEGAKITAQIDARKAQAAGLGLKEGTPAWSSFVGTGKIGRDQDLSATDKKAILEADEKVLGIEGTLTALKKARELSPEAYSGPFASTRGYLGSIVGLDGANKTQELDNTITAQALDSLKATFGAAPTEGERKILLDIQGSSSQSPAVRAKIYERAELAMQKRLAFERARAEDLRGGTYYKKDGASPKAVVAKGDQRTAIPDGMSAGAALAEAKAFVKANPQLKAQVSEQLRSYGIDPARLD</sequence>
<reference evidence="3 4" key="3">
    <citation type="submission" date="2020-08" db="EMBL/GenBank/DDBJ databases">
        <title>Genomic Encyclopedia of Type Strains, Phase IV (KMG-IV): sequencing the most valuable type-strain genomes for metagenomic binning, comparative biology and taxonomic classification.</title>
        <authorList>
            <person name="Goeker M."/>
        </authorList>
    </citation>
    <scope>NUCLEOTIDE SEQUENCE [LARGE SCALE GENOMIC DNA]</scope>
    <source>
        <strain evidence="3 4">DSM 24105</strain>
    </source>
</reference>
<protein>
    <recommendedName>
        <fullName evidence="6">Phage tail lysozyme domain-containing protein</fullName>
    </recommendedName>
</protein>
<dbReference type="AlphaFoldDB" id="A0A7W6APM3"/>
<name>A0A7W6APM3_9HYPH</name>
<feature type="region of interest" description="Disordered" evidence="1">
    <location>
        <begin position="62"/>
        <end position="93"/>
    </location>
</feature>
<evidence type="ECO:0008006" key="6">
    <source>
        <dbReference type="Google" id="ProtNLM"/>
    </source>
</evidence>
<gene>
    <name evidence="2" type="ORF">GCM10007884_23510</name>
    <name evidence="3" type="ORF">GGR33_004657</name>
</gene>
<accession>A0A7W6APM3</accession>
<dbReference type="RefSeq" id="WP_246413403.1">
    <property type="nucleotide sequence ID" value="NZ_BSPG01000011.1"/>
</dbReference>
<proteinExistence type="predicted"/>